<evidence type="ECO:0000313" key="6">
    <source>
        <dbReference type="Proteomes" id="UP000009168"/>
    </source>
</evidence>
<dbReference type="GeneID" id="7834792"/>
<proteinExistence type="inferred from homology"/>
<dbReference type="OrthoDB" id="311884at2759"/>
<protein>
    <submittedName>
        <fullName evidence="5">5' nucleotidase family protein</fullName>
    </submittedName>
</protein>
<evidence type="ECO:0000256" key="4">
    <source>
        <dbReference type="ARBA" id="ARBA00022842"/>
    </source>
</evidence>
<dbReference type="InterPro" id="IPR008380">
    <property type="entry name" value="HAD-SF_hydro_IG_5-nucl"/>
</dbReference>
<dbReference type="Pfam" id="PF05761">
    <property type="entry name" value="5_nucleotid"/>
    <property type="match status" value="1"/>
</dbReference>
<dbReference type="GO" id="GO:0046872">
    <property type="term" value="F:metal ion binding"/>
    <property type="evidence" value="ECO:0007669"/>
    <property type="project" value="UniProtKB-KW"/>
</dbReference>
<dbReference type="EMBL" id="GG662561">
    <property type="protein sequence ID" value="EAR82172.1"/>
    <property type="molecule type" value="Genomic_DNA"/>
</dbReference>
<dbReference type="OMA" id="ICSNPYG"/>
<keyword evidence="6" id="KW-1185">Reference proteome</keyword>
<name>Q22A60_TETTS</name>
<organism evidence="5 6">
    <name type="scientific">Tetrahymena thermophila (strain SB210)</name>
    <dbReference type="NCBI Taxonomy" id="312017"/>
    <lineage>
        <taxon>Eukaryota</taxon>
        <taxon>Sar</taxon>
        <taxon>Alveolata</taxon>
        <taxon>Ciliophora</taxon>
        <taxon>Intramacronucleata</taxon>
        <taxon>Oligohymenophorea</taxon>
        <taxon>Hymenostomatida</taxon>
        <taxon>Tetrahymenina</taxon>
        <taxon>Tetrahymenidae</taxon>
        <taxon>Tetrahymena</taxon>
    </lineage>
</organism>
<dbReference type="Gene3D" id="3.40.50.1000">
    <property type="entry name" value="HAD superfamily/HAD-like"/>
    <property type="match status" value="1"/>
</dbReference>
<sequence length="420" mass="49547">MDSEFQGKQNFIQSVFNHQAIGFDVDHCLIRYKIKALTKLCYKVICQTIIDKHNYSSSILDLTEAEYGFALNYLVIHIDKGIVLRIAENKEIIKCYRGFTELDVETEYGPTRMLSDDFDPISSIKQHPQYIVCATYFENVIPLIFAKLTQYKCEKLNTIQLDQSEYHAIFGQIIEGLKMNYQHFDQHQVFPINQYGRFFRQISENPQLYMFKQNQFRTTLENLKSQGKVLFIVTNSHVEFMNLTMTYSYGEDWMNIFDFIFVKGGKPEFFNNPNKQTFVLDMNQPLLKGQAVNQLMTNQKIYVEGNYTLIEQYLMQRFSSLGQILYIGDHIMNDCYFTQKYTNWDSIAIVEELFEQLKPDSQNRVEAEQNIISYRSYWGNYLESNVDNQTLKNYWFSIACKELKGVVRTLDCLQNKSLWN</sequence>
<dbReference type="InParanoid" id="Q22A60"/>
<evidence type="ECO:0000313" key="5">
    <source>
        <dbReference type="EMBL" id="EAR82172.1"/>
    </source>
</evidence>
<dbReference type="STRING" id="312017.Q22A60"/>
<evidence type="ECO:0000256" key="2">
    <source>
        <dbReference type="ARBA" id="ARBA00022723"/>
    </source>
</evidence>
<dbReference type="KEGG" id="tet:TTHERM_01277480"/>
<dbReference type="Proteomes" id="UP000009168">
    <property type="component" value="Unassembled WGS sequence"/>
</dbReference>
<accession>Q22A60</accession>
<keyword evidence="3" id="KW-0378">Hydrolase</keyword>
<dbReference type="AlphaFoldDB" id="Q22A60"/>
<dbReference type="InterPro" id="IPR023214">
    <property type="entry name" value="HAD_sf"/>
</dbReference>
<dbReference type="SUPFAM" id="SSF56784">
    <property type="entry name" value="HAD-like"/>
    <property type="match status" value="1"/>
</dbReference>
<reference evidence="6" key="1">
    <citation type="journal article" date="2006" name="PLoS Biol.">
        <title>Macronuclear genome sequence of the ciliate Tetrahymena thermophila, a model eukaryote.</title>
        <authorList>
            <person name="Eisen J.A."/>
            <person name="Coyne R.S."/>
            <person name="Wu M."/>
            <person name="Wu D."/>
            <person name="Thiagarajan M."/>
            <person name="Wortman J.R."/>
            <person name="Badger J.H."/>
            <person name="Ren Q."/>
            <person name="Amedeo P."/>
            <person name="Jones K.M."/>
            <person name="Tallon L.J."/>
            <person name="Delcher A.L."/>
            <person name="Salzberg S.L."/>
            <person name="Silva J.C."/>
            <person name="Haas B.J."/>
            <person name="Majoros W.H."/>
            <person name="Farzad M."/>
            <person name="Carlton J.M."/>
            <person name="Smith R.K. Jr."/>
            <person name="Garg J."/>
            <person name="Pearlman R.E."/>
            <person name="Karrer K.M."/>
            <person name="Sun L."/>
            <person name="Manning G."/>
            <person name="Elde N.C."/>
            <person name="Turkewitz A.P."/>
            <person name="Asai D.J."/>
            <person name="Wilkes D.E."/>
            <person name="Wang Y."/>
            <person name="Cai H."/>
            <person name="Collins K."/>
            <person name="Stewart B.A."/>
            <person name="Lee S.R."/>
            <person name="Wilamowska K."/>
            <person name="Weinberg Z."/>
            <person name="Ruzzo W.L."/>
            <person name="Wloga D."/>
            <person name="Gaertig J."/>
            <person name="Frankel J."/>
            <person name="Tsao C.-C."/>
            <person name="Gorovsky M.A."/>
            <person name="Keeling P.J."/>
            <person name="Waller R.F."/>
            <person name="Patron N.J."/>
            <person name="Cherry J.M."/>
            <person name="Stover N.A."/>
            <person name="Krieger C.J."/>
            <person name="del Toro C."/>
            <person name="Ryder H.F."/>
            <person name="Williamson S.C."/>
            <person name="Barbeau R.A."/>
            <person name="Hamilton E.P."/>
            <person name="Orias E."/>
        </authorList>
    </citation>
    <scope>NUCLEOTIDE SEQUENCE [LARGE SCALE GENOMIC DNA]</scope>
    <source>
        <strain evidence="6">SB210</strain>
    </source>
</reference>
<dbReference type="PANTHER" id="PTHR12103:SF38">
    <property type="entry name" value="5'-NUCLEOTIDASE DOMAIN-CONTAINING PROTEIN 1"/>
    <property type="match status" value="1"/>
</dbReference>
<dbReference type="InterPro" id="IPR036412">
    <property type="entry name" value="HAD-like_sf"/>
</dbReference>
<keyword evidence="2" id="KW-0479">Metal-binding</keyword>
<keyword evidence="4" id="KW-0460">Magnesium</keyword>
<dbReference type="HOGENOM" id="CLU_029966_0_0_1"/>
<dbReference type="GO" id="GO:0008253">
    <property type="term" value="F:5'-nucleotidase activity"/>
    <property type="evidence" value="ECO:0007669"/>
    <property type="project" value="TreeGrafter"/>
</dbReference>
<gene>
    <name evidence="5" type="ORF">TTHERM_01277480</name>
</gene>
<evidence type="ECO:0000256" key="3">
    <source>
        <dbReference type="ARBA" id="ARBA00022801"/>
    </source>
</evidence>
<dbReference type="PANTHER" id="PTHR12103">
    <property type="entry name" value="5'-NUCLEOTIDASE DOMAIN-CONTAINING"/>
    <property type="match status" value="1"/>
</dbReference>
<dbReference type="RefSeq" id="XP_001029835.1">
    <property type="nucleotide sequence ID" value="XM_001029835.3"/>
</dbReference>
<dbReference type="eggNOG" id="KOG2469">
    <property type="taxonomic scope" value="Eukaryota"/>
</dbReference>
<comment type="similarity">
    <text evidence="1">Belongs to the 5'(3')-deoxyribonucleotidase family.</text>
</comment>
<evidence type="ECO:0000256" key="1">
    <source>
        <dbReference type="ARBA" id="ARBA00009589"/>
    </source>
</evidence>